<dbReference type="Proteomes" id="UP000236413">
    <property type="component" value="Unassembled WGS sequence"/>
</dbReference>
<sequence length="217" mass="23727">MKNIILSIIISTSAALTVVSCKKSPNKNSELKTQDSTSISETKTLPLHDSAASTEPVSAPVQKAETVKTEAQSQSFTIDPIIKDYLALKNALIADNDKGASNAGKQLLNTLKNVDVKNIPSGKQKEYKEIADDARENAEHISDNAGKIDHQREHLAFLSKDVSDLVTLFGSSQKLYQDHCPMFNDGKGAIWISETKAIKNPYYGNQMLNCGSVKKEF</sequence>
<protein>
    <submittedName>
        <fullName evidence="3">DUF3347 domain-containing protein</fullName>
    </submittedName>
</protein>
<evidence type="ECO:0000256" key="1">
    <source>
        <dbReference type="SAM" id="MobiDB-lite"/>
    </source>
</evidence>
<evidence type="ECO:0000259" key="2">
    <source>
        <dbReference type="Pfam" id="PF11827"/>
    </source>
</evidence>
<dbReference type="AlphaFoldDB" id="A0A316WWD9"/>
<proteinExistence type="predicted"/>
<dbReference type="InterPro" id="IPR021782">
    <property type="entry name" value="DUF3347"/>
</dbReference>
<feature type="region of interest" description="Disordered" evidence="1">
    <location>
        <begin position="25"/>
        <end position="61"/>
    </location>
</feature>
<dbReference type="RefSeq" id="WP_103231163.1">
    <property type="nucleotide sequence ID" value="NZ_PPEG02000001.1"/>
</dbReference>
<feature type="domain" description="DUF3347" evidence="2">
    <location>
        <begin position="81"/>
        <end position="174"/>
    </location>
</feature>
<dbReference type="Pfam" id="PF11827">
    <property type="entry name" value="DUF3347"/>
    <property type="match status" value="1"/>
</dbReference>
<gene>
    <name evidence="3" type="ORF">C1634_002265</name>
</gene>
<dbReference type="PROSITE" id="PS51257">
    <property type="entry name" value="PROKAR_LIPOPROTEIN"/>
    <property type="match status" value="1"/>
</dbReference>
<reference evidence="3 4" key="1">
    <citation type="submission" date="2018-04" db="EMBL/GenBank/DDBJ databases">
        <title>Chryseobacterium oncorhynchi 701B-08T from rainbow trout, and Chryseobacterium viscerum 687B-08T from diseased fish.</title>
        <authorList>
            <person name="Jeong J.-J."/>
            <person name="Lee Y.J."/>
            <person name="Pathiraja D."/>
            <person name="Park B."/>
            <person name="Choi I.-G."/>
            <person name="Kim K.D."/>
        </authorList>
    </citation>
    <scope>NUCLEOTIDE SEQUENCE [LARGE SCALE GENOMIC DNA]</scope>
    <source>
        <strain evidence="3 4">687B-08</strain>
    </source>
</reference>
<comment type="caution">
    <text evidence="3">The sequence shown here is derived from an EMBL/GenBank/DDBJ whole genome shotgun (WGS) entry which is preliminary data.</text>
</comment>
<accession>A0A316WWD9</accession>
<organism evidence="3 4">
    <name type="scientific">Chryseobacterium viscerum</name>
    <dbReference type="NCBI Taxonomy" id="1037377"/>
    <lineage>
        <taxon>Bacteria</taxon>
        <taxon>Pseudomonadati</taxon>
        <taxon>Bacteroidota</taxon>
        <taxon>Flavobacteriia</taxon>
        <taxon>Flavobacteriales</taxon>
        <taxon>Weeksellaceae</taxon>
        <taxon>Chryseobacterium group</taxon>
        <taxon>Chryseobacterium</taxon>
    </lineage>
</organism>
<evidence type="ECO:0000313" key="3">
    <source>
        <dbReference type="EMBL" id="PWN65587.1"/>
    </source>
</evidence>
<feature type="compositionally biased region" description="Polar residues" evidence="1">
    <location>
        <begin position="34"/>
        <end position="43"/>
    </location>
</feature>
<dbReference type="EMBL" id="PPEG02000001">
    <property type="protein sequence ID" value="PWN65587.1"/>
    <property type="molecule type" value="Genomic_DNA"/>
</dbReference>
<name>A0A316WWD9_9FLAO</name>
<evidence type="ECO:0000313" key="4">
    <source>
        <dbReference type="Proteomes" id="UP000236413"/>
    </source>
</evidence>